<protein>
    <submittedName>
        <fullName evidence="1">Uncharacterized protein</fullName>
    </submittedName>
</protein>
<reference evidence="1" key="3">
    <citation type="submission" date="2025-09" db="UniProtKB">
        <authorList>
            <consortium name="Ensembl"/>
        </authorList>
    </citation>
    <scope>IDENTIFICATION</scope>
</reference>
<dbReference type="AlphaFoldDB" id="A0A3P8RPJ5"/>
<dbReference type="Ensembl" id="ENSAPET00000002084.1">
    <property type="protein sequence ID" value="ENSAPEP00000002037.1"/>
    <property type="gene ID" value="ENSAPEG00000001506.1"/>
</dbReference>
<accession>A0A3P8RPJ5</accession>
<proteinExistence type="predicted"/>
<evidence type="ECO:0000313" key="2">
    <source>
        <dbReference type="Proteomes" id="UP000265080"/>
    </source>
</evidence>
<organism evidence="1 2">
    <name type="scientific">Amphiprion percula</name>
    <name type="common">Orange clownfish</name>
    <name type="synonym">Lutjanus percula</name>
    <dbReference type="NCBI Taxonomy" id="161767"/>
    <lineage>
        <taxon>Eukaryota</taxon>
        <taxon>Metazoa</taxon>
        <taxon>Chordata</taxon>
        <taxon>Craniata</taxon>
        <taxon>Vertebrata</taxon>
        <taxon>Euteleostomi</taxon>
        <taxon>Actinopterygii</taxon>
        <taxon>Neopterygii</taxon>
        <taxon>Teleostei</taxon>
        <taxon>Neoteleostei</taxon>
        <taxon>Acanthomorphata</taxon>
        <taxon>Ovalentaria</taxon>
        <taxon>Pomacentridae</taxon>
        <taxon>Amphiprion</taxon>
    </lineage>
</organism>
<dbReference type="Proteomes" id="UP000265080">
    <property type="component" value="Chromosome 3"/>
</dbReference>
<reference evidence="1 2" key="1">
    <citation type="submission" date="2018-03" db="EMBL/GenBank/DDBJ databases">
        <title>Finding Nemo's genes: A chromosome-scale reference assembly of the genome of the orange clownfish Amphiprion percula.</title>
        <authorList>
            <person name="Lehmann R."/>
        </authorList>
    </citation>
    <scope>NUCLEOTIDE SEQUENCE</scope>
</reference>
<name>A0A3P8RPJ5_AMPPE</name>
<evidence type="ECO:0000313" key="1">
    <source>
        <dbReference type="Ensembl" id="ENSAPEP00000002037.1"/>
    </source>
</evidence>
<keyword evidence="2" id="KW-1185">Reference proteome</keyword>
<sequence length="62" mass="7256">MESQVRQNYHRDCEAATNHMEILDSEITALWSSSDVFRTQQTLGIKSWNILAFAAFDFDRIF</sequence>
<reference evidence="1" key="2">
    <citation type="submission" date="2025-08" db="UniProtKB">
        <authorList>
            <consortium name="Ensembl"/>
        </authorList>
    </citation>
    <scope>IDENTIFICATION</scope>
</reference>